<gene>
    <name evidence="1" type="ORF">ACFY05_32380</name>
</gene>
<organism evidence="1 2">
    <name type="scientific">Microtetraspora fusca</name>
    <dbReference type="NCBI Taxonomy" id="1997"/>
    <lineage>
        <taxon>Bacteria</taxon>
        <taxon>Bacillati</taxon>
        <taxon>Actinomycetota</taxon>
        <taxon>Actinomycetes</taxon>
        <taxon>Streptosporangiales</taxon>
        <taxon>Streptosporangiaceae</taxon>
        <taxon>Microtetraspora</taxon>
    </lineage>
</organism>
<proteinExistence type="predicted"/>
<keyword evidence="2" id="KW-1185">Reference proteome</keyword>
<dbReference type="Proteomes" id="UP001602119">
    <property type="component" value="Unassembled WGS sequence"/>
</dbReference>
<reference evidence="1 2" key="1">
    <citation type="submission" date="2024-10" db="EMBL/GenBank/DDBJ databases">
        <title>The Natural Products Discovery Center: Release of the First 8490 Sequenced Strains for Exploring Actinobacteria Biosynthetic Diversity.</title>
        <authorList>
            <person name="Kalkreuter E."/>
            <person name="Kautsar S.A."/>
            <person name="Yang D."/>
            <person name="Bader C.D."/>
            <person name="Teijaro C.N."/>
            <person name="Fluegel L."/>
            <person name="Davis C.M."/>
            <person name="Simpson J.R."/>
            <person name="Lauterbach L."/>
            <person name="Steele A.D."/>
            <person name="Gui C."/>
            <person name="Meng S."/>
            <person name="Li G."/>
            <person name="Viehrig K."/>
            <person name="Ye F."/>
            <person name="Su P."/>
            <person name="Kiefer A.F."/>
            <person name="Nichols A."/>
            <person name="Cepeda A.J."/>
            <person name="Yan W."/>
            <person name="Fan B."/>
            <person name="Jiang Y."/>
            <person name="Adhikari A."/>
            <person name="Zheng C.-J."/>
            <person name="Schuster L."/>
            <person name="Cowan T.M."/>
            <person name="Smanski M.J."/>
            <person name="Chevrette M.G."/>
            <person name="De Carvalho L.P.S."/>
            <person name="Shen B."/>
        </authorList>
    </citation>
    <scope>NUCLEOTIDE SEQUENCE [LARGE SCALE GENOMIC DNA]</scope>
    <source>
        <strain evidence="1 2">NPDC001281</strain>
    </source>
</reference>
<dbReference type="RefSeq" id="WP_387346043.1">
    <property type="nucleotide sequence ID" value="NZ_JBIAXI010000024.1"/>
</dbReference>
<protein>
    <submittedName>
        <fullName evidence="1">Uncharacterized protein</fullName>
    </submittedName>
</protein>
<comment type="caution">
    <text evidence="1">The sequence shown here is derived from an EMBL/GenBank/DDBJ whole genome shotgun (WGS) entry which is preliminary data.</text>
</comment>
<accession>A0ABW6VEA1</accession>
<dbReference type="EMBL" id="JBIAXI010000024">
    <property type="protein sequence ID" value="MFF4777565.1"/>
    <property type="molecule type" value="Genomic_DNA"/>
</dbReference>
<sequence length="50" mass="5001">MPFIIRIVRGGCGHGCVDGLIWNPPVGYITCGGCQGTGTASADTSGETSS</sequence>
<evidence type="ECO:0000313" key="2">
    <source>
        <dbReference type="Proteomes" id="UP001602119"/>
    </source>
</evidence>
<name>A0ABW6VEA1_MICFU</name>
<evidence type="ECO:0000313" key="1">
    <source>
        <dbReference type="EMBL" id="MFF4777565.1"/>
    </source>
</evidence>